<name>A0ABD3VED2_SINWO</name>
<feature type="chain" id="PRO_5044782718" evidence="1">
    <location>
        <begin position="20"/>
        <end position="335"/>
    </location>
</feature>
<evidence type="ECO:0000256" key="1">
    <source>
        <dbReference type="SAM" id="SignalP"/>
    </source>
</evidence>
<reference evidence="2 3" key="1">
    <citation type="submission" date="2024-11" db="EMBL/GenBank/DDBJ databases">
        <title>Chromosome-level genome assembly of the freshwater bivalve Anodonta woodiana.</title>
        <authorList>
            <person name="Chen X."/>
        </authorList>
    </citation>
    <scope>NUCLEOTIDE SEQUENCE [LARGE SCALE GENOMIC DNA]</scope>
    <source>
        <strain evidence="2">MN2024</strain>
        <tissue evidence="2">Gills</tissue>
    </source>
</reference>
<keyword evidence="3" id="KW-1185">Reference proteome</keyword>
<sequence>MSTVPSMNIFLAAVNVVGSLSGCSNEKAFPSIMLRVGITSNLFSPGHKYKAHLKFDFYIERKRKKNLYTHCWTYVCTSCKTDNLDQNYCRNGHTHYLHLHEDMYALSPSPCRSHQYMWTYFNEISYDPKRDCKVDFILHAAATYPNAASDPCSCFSASQSPQIPTISATMTTLRTETMMTTSAATVTTTNHIIDVKTTPDVLLAVHICSKLLTITDAAHNLTINHPNASDCSTGDHASTEALVLSNCNVASATMWIKGANVMNVCDRIPLYAPIATFDDSGVYRPNGGMAGIFLGCIQDGFKIAAQDCNHGVYIQHITKGGIFLNDPSNYYIIMW</sequence>
<accession>A0ABD3VED2</accession>
<evidence type="ECO:0000313" key="3">
    <source>
        <dbReference type="Proteomes" id="UP001634394"/>
    </source>
</evidence>
<proteinExistence type="predicted"/>
<gene>
    <name evidence="2" type="ORF">ACJMK2_010135</name>
</gene>
<keyword evidence="1" id="KW-0732">Signal</keyword>
<dbReference type="EMBL" id="JBJQND010000012">
    <property type="protein sequence ID" value="KAL3859956.1"/>
    <property type="molecule type" value="Genomic_DNA"/>
</dbReference>
<organism evidence="2 3">
    <name type="scientific">Sinanodonta woodiana</name>
    <name type="common">Chinese pond mussel</name>
    <name type="synonym">Anodonta woodiana</name>
    <dbReference type="NCBI Taxonomy" id="1069815"/>
    <lineage>
        <taxon>Eukaryota</taxon>
        <taxon>Metazoa</taxon>
        <taxon>Spiralia</taxon>
        <taxon>Lophotrochozoa</taxon>
        <taxon>Mollusca</taxon>
        <taxon>Bivalvia</taxon>
        <taxon>Autobranchia</taxon>
        <taxon>Heteroconchia</taxon>
        <taxon>Palaeoheterodonta</taxon>
        <taxon>Unionida</taxon>
        <taxon>Unionoidea</taxon>
        <taxon>Unionidae</taxon>
        <taxon>Unioninae</taxon>
        <taxon>Sinanodonta</taxon>
    </lineage>
</organism>
<dbReference type="AlphaFoldDB" id="A0ABD3VED2"/>
<feature type="signal peptide" evidence="1">
    <location>
        <begin position="1"/>
        <end position="19"/>
    </location>
</feature>
<dbReference type="Proteomes" id="UP001634394">
    <property type="component" value="Unassembled WGS sequence"/>
</dbReference>
<comment type="caution">
    <text evidence="2">The sequence shown here is derived from an EMBL/GenBank/DDBJ whole genome shotgun (WGS) entry which is preliminary data.</text>
</comment>
<evidence type="ECO:0000313" key="2">
    <source>
        <dbReference type="EMBL" id="KAL3859956.1"/>
    </source>
</evidence>
<protein>
    <submittedName>
        <fullName evidence="2">Uncharacterized protein</fullName>
    </submittedName>
</protein>